<dbReference type="PANTHER" id="PTHR36305">
    <property type="entry name" value="PHOSPHATIDYLGLYCEROPHOSPHATASE A"/>
    <property type="match status" value="1"/>
</dbReference>
<dbReference type="AlphaFoldDB" id="E4TH42"/>
<gene>
    <name evidence="3" type="ordered locus">Calni_1938</name>
</gene>
<dbReference type="InterPro" id="IPR026037">
    <property type="entry name" value="PgpA"/>
</dbReference>
<feature type="transmembrane region" description="Helical" evidence="1">
    <location>
        <begin position="129"/>
        <end position="152"/>
    </location>
</feature>
<keyword evidence="1" id="KW-0812">Transmembrane</keyword>
<evidence type="ECO:0000313" key="3">
    <source>
        <dbReference type="EMBL" id="ADR19840.1"/>
    </source>
</evidence>
<feature type="domain" description="YutG/PgpA" evidence="2">
    <location>
        <begin position="8"/>
        <end position="149"/>
    </location>
</feature>
<feature type="transmembrane region" description="Helical" evidence="1">
    <location>
        <begin position="19"/>
        <end position="36"/>
    </location>
</feature>
<keyword evidence="1" id="KW-1133">Transmembrane helix</keyword>
<feature type="transmembrane region" description="Helical" evidence="1">
    <location>
        <begin position="80"/>
        <end position="108"/>
    </location>
</feature>
<evidence type="ECO:0000259" key="2">
    <source>
        <dbReference type="Pfam" id="PF04608"/>
    </source>
</evidence>
<dbReference type="InterPro" id="IPR007686">
    <property type="entry name" value="YutG/PgpA"/>
</dbReference>
<dbReference type="KEGG" id="cni:Calni_1938"/>
<dbReference type="EMBL" id="CP002347">
    <property type="protein sequence ID" value="ADR19840.1"/>
    <property type="molecule type" value="Genomic_DNA"/>
</dbReference>
<dbReference type="InterPro" id="IPR036681">
    <property type="entry name" value="PgpA-like_sf"/>
</dbReference>
<keyword evidence="1" id="KW-0472">Membrane</keyword>
<keyword evidence="4" id="KW-1185">Reference proteome</keyword>
<proteinExistence type="predicted"/>
<dbReference type="CDD" id="cd06971">
    <property type="entry name" value="PgpA"/>
    <property type="match status" value="1"/>
</dbReference>
<evidence type="ECO:0000256" key="1">
    <source>
        <dbReference type="SAM" id="Phobius"/>
    </source>
</evidence>
<reference evidence="3 4" key="2">
    <citation type="journal article" date="2011" name="Stand. Genomic Sci.">
        <title>Complete genome sequence of Calditerrivibrio nitroreducens type strain (Yu37-1).</title>
        <authorList>
            <person name="Pitluck S."/>
            <person name="Sikorski J."/>
            <person name="Zeytun A."/>
            <person name="Lapidus A."/>
            <person name="Nolan M."/>
            <person name="Lucas S."/>
            <person name="Hammon N."/>
            <person name="Deshpande S."/>
            <person name="Cheng J.F."/>
            <person name="Tapia R."/>
            <person name="Han C."/>
            <person name="Goodwin L."/>
            <person name="Liolios K."/>
            <person name="Pagani I."/>
            <person name="Ivanova N."/>
            <person name="Mavromatis K."/>
            <person name="Pati A."/>
            <person name="Chen A."/>
            <person name="Palaniappan K."/>
            <person name="Hauser L."/>
            <person name="Chang Y.J."/>
            <person name="Jeffries C.D."/>
            <person name="Detter J.C."/>
            <person name="Brambilla E."/>
            <person name="Djao O.D."/>
            <person name="Rohde M."/>
            <person name="Spring S."/>
            <person name="Goker M."/>
            <person name="Woyke T."/>
            <person name="Bristow J."/>
            <person name="Eisen J.A."/>
            <person name="Markowitz V."/>
            <person name="Hugenholtz P."/>
            <person name="Kyrpides N.C."/>
            <person name="Klenk H.P."/>
            <person name="Land M."/>
        </authorList>
    </citation>
    <scope>NUCLEOTIDE SEQUENCE [LARGE SCALE GENOMIC DNA]</scope>
    <source>
        <strain evidence="4">DSM 19672 / NBRC 101217 / Yu37-1</strain>
    </source>
</reference>
<dbReference type="Pfam" id="PF04608">
    <property type="entry name" value="PgpA"/>
    <property type="match status" value="1"/>
</dbReference>
<organism evidence="3 4">
    <name type="scientific">Calditerrivibrio nitroreducens (strain DSM 19672 / NBRC 101217 / Yu37-1)</name>
    <dbReference type="NCBI Taxonomy" id="768670"/>
    <lineage>
        <taxon>Bacteria</taxon>
        <taxon>Pseudomonadati</taxon>
        <taxon>Deferribacterota</taxon>
        <taxon>Deferribacteres</taxon>
        <taxon>Deferribacterales</taxon>
        <taxon>Calditerrivibrionaceae</taxon>
    </lineage>
</organism>
<dbReference type="SUPFAM" id="SSF101307">
    <property type="entry name" value="YutG-like"/>
    <property type="match status" value="1"/>
</dbReference>
<evidence type="ECO:0000313" key="4">
    <source>
        <dbReference type="Proteomes" id="UP000007039"/>
    </source>
</evidence>
<feature type="transmembrane region" description="Helical" evidence="1">
    <location>
        <begin position="43"/>
        <end position="60"/>
    </location>
</feature>
<dbReference type="GO" id="GO:0008962">
    <property type="term" value="F:phosphatidylglycerophosphatase activity"/>
    <property type="evidence" value="ECO:0007669"/>
    <property type="project" value="InterPro"/>
</dbReference>
<protein>
    <submittedName>
        <fullName evidence="3">Phosphatidylglycerophosphatase A</fullName>
    </submittedName>
</protein>
<dbReference type="STRING" id="768670.Calni_1938"/>
<accession>E4TH42</accession>
<name>E4TH42_CALNY</name>
<dbReference type="PANTHER" id="PTHR36305:SF1">
    <property type="entry name" value="PHOSPHATIDYLGLYCEROPHOSPHATASE A"/>
    <property type="match status" value="1"/>
</dbReference>
<dbReference type="PIRSF" id="PIRSF006162">
    <property type="entry name" value="PgpA"/>
    <property type="match status" value="1"/>
</dbReference>
<dbReference type="RefSeq" id="WP_013452048.1">
    <property type="nucleotide sequence ID" value="NC_014758.1"/>
</dbReference>
<reference key="1">
    <citation type="submission" date="2010-11" db="EMBL/GenBank/DDBJ databases">
        <title>The complete genome of chromosome of Calditerrivibrio nitroreducens DSM 19672.</title>
        <authorList>
            <consortium name="US DOE Joint Genome Institute (JGI-PGF)"/>
            <person name="Lucas S."/>
            <person name="Copeland A."/>
            <person name="Lapidus A."/>
            <person name="Bruce D."/>
            <person name="Goodwin L."/>
            <person name="Pitluck S."/>
            <person name="Kyrpides N."/>
            <person name="Mavromatis K."/>
            <person name="Ivanova N."/>
            <person name="Mikhailova N."/>
            <person name="Zeytun A."/>
            <person name="Brettin T."/>
            <person name="Detter J.C."/>
            <person name="Tapia R."/>
            <person name="Han C."/>
            <person name="Land M."/>
            <person name="Hauser L."/>
            <person name="Markowitz V."/>
            <person name="Cheng J.-F."/>
            <person name="Hugenholtz P."/>
            <person name="Woyke T."/>
            <person name="Wu D."/>
            <person name="Spring S."/>
            <person name="Schroeder M."/>
            <person name="Brambilla E."/>
            <person name="Klenk H.-P."/>
            <person name="Eisen J.A."/>
        </authorList>
    </citation>
    <scope>NUCLEOTIDE SEQUENCE [LARGE SCALE GENOMIC DNA]</scope>
    <source>
        <strain>DSM 19672</strain>
    </source>
</reference>
<dbReference type="HOGENOM" id="CLU_103734_0_1_0"/>
<dbReference type="OrthoDB" id="9804091at2"/>
<dbReference type="GO" id="GO:0006629">
    <property type="term" value="P:lipid metabolic process"/>
    <property type="evidence" value="ECO:0007669"/>
    <property type="project" value="InterPro"/>
</dbReference>
<dbReference type="Proteomes" id="UP000007039">
    <property type="component" value="Chromosome"/>
</dbReference>
<dbReference type="eggNOG" id="COG1267">
    <property type="taxonomic scope" value="Bacteria"/>
</dbReference>
<sequence>MDRFYTTVATGFFTGYSNWAPGTVGTLVAIPIYFLVNLFFSSFVVLLVGIGLLVLGYFASEFYSSISEERDPKEVVIDEIAAFYLLIYFAPLGTFSMVIKLPILFGLFRLFDIIKLYPANLMERFEGGLGIMLDDLVAAGYALVAYLLILWAL</sequence>